<protein>
    <submittedName>
        <fullName evidence="1">Uncharacterized protein</fullName>
    </submittedName>
</protein>
<comment type="caution">
    <text evidence="1">The sequence shown here is derived from an EMBL/GenBank/DDBJ whole genome shotgun (WGS) entry which is preliminary data.</text>
</comment>
<name>A0A0F9SZ93_9ZZZZ</name>
<organism evidence="1">
    <name type="scientific">marine sediment metagenome</name>
    <dbReference type="NCBI Taxonomy" id="412755"/>
    <lineage>
        <taxon>unclassified sequences</taxon>
        <taxon>metagenomes</taxon>
        <taxon>ecological metagenomes</taxon>
    </lineage>
</organism>
<dbReference type="EMBL" id="LAZR01000463">
    <property type="protein sequence ID" value="KKN67902.1"/>
    <property type="molecule type" value="Genomic_DNA"/>
</dbReference>
<gene>
    <name evidence="1" type="ORF">LCGC14_0456890</name>
</gene>
<proteinExistence type="predicted"/>
<dbReference type="AlphaFoldDB" id="A0A0F9SZ93"/>
<accession>A0A0F9SZ93</accession>
<sequence length="70" mass="7870">MMVQKNFCDECEEELGSVIFEATIHIKRIEKDPLGGSSYRIISSDTKEFCGLECAGCFIASYKLGKIEEK</sequence>
<reference evidence="1" key="1">
    <citation type="journal article" date="2015" name="Nature">
        <title>Complex archaea that bridge the gap between prokaryotes and eukaryotes.</title>
        <authorList>
            <person name="Spang A."/>
            <person name="Saw J.H."/>
            <person name="Jorgensen S.L."/>
            <person name="Zaremba-Niedzwiedzka K."/>
            <person name="Martijn J."/>
            <person name="Lind A.E."/>
            <person name="van Eijk R."/>
            <person name="Schleper C."/>
            <person name="Guy L."/>
            <person name="Ettema T.J."/>
        </authorList>
    </citation>
    <scope>NUCLEOTIDE SEQUENCE</scope>
</reference>
<evidence type="ECO:0000313" key="1">
    <source>
        <dbReference type="EMBL" id="KKN67902.1"/>
    </source>
</evidence>